<reference evidence="2" key="1">
    <citation type="submission" date="2013-07" db="EMBL/GenBank/DDBJ databases">
        <title>The genome of an arbuscular mycorrhizal fungus provides insights into the evolution of the oldest plant symbiosis.</title>
        <authorList>
            <consortium name="DOE Joint Genome Institute"/>
            <person name="Tisserant E."/>
            <person name="Malbreil M."/>
            <person name="Kuo A."/>
            <person name="Kohler A."/>
            <person name="Symeonidi A."/>
            <person name="Balestrini R."/>
            <person name="Charron P."/>
            <person name="Duensing N."/>
            <person name="Frei-dit-Frey N."/>
            <person name="Gianinazzi-Pearson V."/>
            <person name="Gilbert B."/>
            <person name="Handa Y."/>
            <person name="Hijri M."/>
            <person name="Kaul R."/>
            <person name="Kawaguchi M."/>
            <person name="Krajinski F."/>
            <person name="Lammers P."/>
            <person name="Lapierre D."/>
            <person name="Masclaux F.G."/>
            <person name="Murat C."/>
            <person name="Morin E."/>
            <person name="Ndikumana S."/>
            <person name="Pagni M."/>
            <person name="Petitpierre D."/>
            <person name="Requena N."/>
            <person name="Rosikiewicz P."/>
            <person name="Riley R."/>
            <person name="Saito K."/>
            <person name="San Clemente H."/>
            <person name="Shapiro H."/>
            <person name="van Tuinen D."/>
            <person name="Becard G."/>
            <person name="Bonfante P."/>
            <person name="Paszkowski U."/>
            <person name="Shachar-Hill Y."/>
            <person name="Young J.P."/>
            <person name="Sanders I.R."/>
            <person name="Henrissat B."/>
            <person name="Rensing S.A."/>
            <person name="Grigoriev I.V."/>
            <person name="Corradi N."/>
            <person name="Roux C."/>
            <person name="Martin F."/>
        </authorList>
    </citation>
    <scope>NUCLEOTIDE SEQUENCE</scope>
    <source>
        <strain evidence="2">DAOM 197198</strain>
    </source>
</reference>
<proteinExistence type="predicted"/>
<feature type="compositionally biased region" description="Polar residues" evidence="1">
    <location>
        <begin position="80"/>
        <end position="91"/>
    </location>
</feature>
<feature type="region of interest" description="Disordered" evidence="1">
    <location>
        <begin position="66"/>
        <end position="100"/>
    </location>
</feature>
<evidence type="ECO:0000313" key="2">
    <source>
        <dbReference type="EMBL" id="ERZ95848.1"/>
    </source>
</evidence>
<organism evidence="2">
    <name type="scientific">Rhizophagus irregularis (strain DAOM 181602 / DAOM 197198 / MUCL 43194)</name>
    <name type="common">Arbuscular mycorrhizal fungus</name>
    <name type="synonym">Glomus intraradices</name>
    <dbReference type="NCBI Taxonomy" id="747089"/>
    <lineage>
        <taxon>Eukaryota</taxon>
        <taxon>Fungi</taxon>
        <taxon>Fungi incertae sedis</taxon>
        <taxon>Mucoromycota</taxon>
        <taxon>Glomeromycotina</taxon>
        <taxon>Glomeromycetes</taxon>
        <taxon>Glomerales</taxon>
        <taxon>Glomeraceae</taxon>
        <taxon>Rhizophagus</taxon>
    </lineage>
</organism>
<dbReference type="AlphaFoldDB" id="U9SIV4"/>
<sequence>MVKERKERDCWQLTRDLTVEEFEECKKIECEFVKKVVNRDSFTGHFAKILKISNKWKIIVYFKDKKSTETSRESGERENGQTVRDTGSISQNERDFGESYLDAPPQRIYSELSGISMYQNPKKPNNDKVGSSSKGVALMENQVVDEIDKYNRKGVEDDATIYTVTSKKLQKDNVTTDEVDKMTDVLAPKYEELKEIFAKCGEEMEWEAIEKEAVSKTERMEEWMPKD</sequence>
<dbReference type="VEuPathDB" id="FungiDB:RhiirFUN_006374"/>
<dbReference type="EMBL" id="KI300916">
    <property type="protein sequence ID" value="ERZ95848.1"/>
    <property type="molecule type" value="Genomic_DNA"/>
</dbReference>
<accession>U9SIV4</accession>
<feature type="compositionally biased region" description="Basic and acidic residues" evidence="1">
    <location>
        <begin position="66"/>
        <end position="79"/>
    </location>
</feature>
<evidence type="ECO:0000256" key="1">
    <source>
        <dbReference type="SAM" id="MobiDB-lite"/>
    </source>
</evidence>
<name>U9SIV4_RHIID</name>
<gene>
    <name evidence="2" type="ORF">GLOINDRAFT_13213</name>
</gene>
<protein>
    <submittedName>
        <fullName evidence="2">Uncharacterized protein</fullName>
    </submittedName>
</protein>
<dbReference type="HOGENOM" id="CLU_1220254_0_0_1"/>